<evidence type="ECO:0000256" key="3">
    <source>
        <dbReference type="ARBA" id="ARBA00022729"/>
    </source>
</evidence>
<feature type="compositionally biased region" description="Gly residues" evidence="7">
    <location>
        <begin position="202"/>
        <end position="216"/>
    </location>
</feature>
<dbReference type="NCBIfam" id="TIGR04183">
    <property type="entry name" value="Por_Secre_tail"/>
    <property type="match status" value="1"/>
</dbReference>
<dbReference type="Pfam" id="PF10102">
    <property type="entry name" value="DUF2341"/>
    <property type="match status" value="1"/>
</dbReference>
<dbReference type="SUPFAM" id="SSF49299">
    <property type="entry name" value="PKD domain"/>
    <property type="match status" value="7"/>
</dbReference>
<dbReference type="InterPro" id="IPR013783">
    <property type="entry name" value="Ig-like_fold"/>
</dbReference>
<dbReference type="InterPro" id="IPR022409">
    <property type="entry name" value="PKD/Chitinase_dom"/>
</dbReference>
<evidence type="ECO:0000256" key="1">
    <source>
        <dbReference type="ARBA" id="ARBA00004141"/>
    </source>
</evidence>
<dbReference type="PANTHER" id="PTHR46730">
    <property type="entry name" value="POLYCYSTIN-1"/>
    <property type="match status" value="1"/>
</dbReference>
<proteinExistence type="predicted"/>
<dbReference type="InterPro" id="IPR035986">
    <property type="entry name" value="PKD_dom_sf"/>
</dbReference>
<protein>
    <submittedName>
        <fullName evidence="9">DUF2341 domain-containing protein</fullName>
    </submittedName>
</protein>
<dbReference type="GO" id="GO:0005886">
    <property type="term" value="C:plasma membrane"/>
    <property type="evidence" value="ECO:0007669"/>
    <property type="project" value="TreeGrafter"/>
</dbReference>
<evidence type="ECO:0000313" key="10">
    <source>
        <dbReference type="Proteomes" id="UP000321168"/>
    </source>
</evidence>
<evidence type="ECO:0000259" key="8">
    <source>
        <dbReference type="PROSITE" id="PS50093"/>
    </source>
</evidence>
<dbReference type="PROSITE" id="PS50093">
    <property type="entry name" value="PKD"/>
    <property type="match status" value="5"/>
</dbReference>
<keyword evidence="10" id="KW-1185">Reference proteome</keyword>
<keyword evidence="6" id="KW-0472">Membrane</keyword>
<feature type="domain" description="PKD" evidence="8">
    <location>
        <begin position="534"/>
        <end position="573"/>
    </location>
</feature>
<organism evidence="9 10">
    <name type="scientific">Luteibaculum oceani</name>
    <dbReference type="NCBI Taxonomy" id="1294296"/>
    <lineage>
        <taxon>Bacteria</taxon>
        <taxon>Pseudomonadati</taxon>
        <taxon>Bacteroidota</taxon>
        <taxon>Flavobacteriia</taxon>
        <taxon>Flavobacteriales</taxon>
        <taxon>Luteibaculaceae</taxon>
        <taxon>Luteibaculum</taxon>
    </lineage>
</organism>
<name>A0A5C6VE65_9FLAO</name>
<dbReference type="PANTHER" id="PTHR46730:SF4">
    <property type="entry name" value="POLYCYSTIC KIDNEY DISEASE PROTEIN 1-LIKE 1"/>
    <property type="match status" value="1"/>
</dbReference>
<gene>
    <name evidence="9" type="ORF">FRX97_04915</name>
</gene>
<feature type="domain" description="PKD" evidence="8">
    <location>
        <begin position="934"/>
        <end position="978"/>
    </location>
</feature>
<comment type="caution">
    <text evidence="9">The sequence shown here is derived from an EMBL/GenBank/DDBJ whole genome shotgun (WGS) entry which is preliminary data.</text>
</comment>
<keyword evidence="4" id="KW-0677">Repeat</keyword>
<feature type="domain" description="PKD" evidence="8">
    <location>
        <begin position="617"/>
        <end position="665"/>
    </location>
</feature>
<accession>A0A5C6VE65</accession>
<feature type="compositionally biased region" description="Low complexity" evidence="7">
    <location>
        <begin position="217"/>
        <end position="234"/>
    </location>
</feature>
<dbReference type="Proteomes" id="UP000321168">
    <property type="component" value="Unassembled WGS sequence"/>
</dbReference>
<evidence type="ECO:0000256" key="4">
    <source>
        <dbReference type="ARBA" id="ARBA00022737"/>
    </source>
</evidence>
<dbReference type="Pfam" id="PF18911">
    <property type="entry name" value="PKD_4"/>
    <property type="match status" value="5"/>
</dbReference>
<dbReference type="GO" id="GO:0006816">
    <property type="term" value="P:calcium ion transport"/>
    <property type="evidence" value="ECO:0007669"/>
    <property type="project" value="TreeGrafter"/>
</dbReference>
<dbReference type="InterPro" id="IPR026444">
    <property type="entry name" value="Secre_tail"/>
</dbReference>
<dbReference type="RefSeq" id="WP_147014011.1">
    <property type="nucleotide sequence ID" value="NZ_VORB01000004.1"/>
</dbReference>
<dbReference type="Gene3D" id="2.60.40.10">
    <property type="entry name" value="Immunoglobulins"/>
    <property type="match status" value="7"/>
</dbReference>
<feature type="domain" description="PKD" evidence="8">
    <location>
        <begin position="698"/>
        <end position="735"/>
    </location>
</feature>
<dbReference type="AlphaFoldDB" id="A0A5C6VE65"/>
<feature type="region of interest" description="Disordered" evidence="7">
    <location>
        <begin position="347"/>
        <end position="367"/>
    </location>
</feature>
<reference evidence="9 10" key="1">
    <citation type="submission" date="2019-08" db="EMBL/GenBank/DDBJ databases">
        <title>Genome of Luteibaculum oceani JCM 18817.</title>
        <authorList>
            <person name="Bowman J.P."/>
        </authorList>
    </citation>
    <scope>NUCLEOTIDE SEQUENCE [LARGE SCALE GENOMIC DNA]</scope>
    <source>
        <strain evidence="9 10">JCM 18817</strain>
    </source>
</reference>
<dbReference type="Pfam" id="PF18962">
    <property type="entry name" value="Por_Secre_tail"/>
    <property type="match status" value="1"/>
</dbReference>
<dbReference type="OrthoDB" id="7794186at2"/>
<keyword evidence="5" id="KW-1133">Transmembrane helix</keyword>
<dbReference type="CDD" id="cd00146">
    <property type="entry name" value="PKD"/>
    <property type="match status" value="7"/>
</dbReference>
<dbReference type="InterPro" id="IPR000601">
    <property type="entry name" value="PKD_dom"/>
</dbReference>
<feature type="domain" description="PKD" evidence="8">
    <location>
        <begin position="760"/>
        <end position="813"/>
    </location>
</feature>
<feature type="region of interest" description="Disordered" evidence="7">
    <location>
        <begin position="202"/>
        <end position="240"/>
    </location>
</feature>
<evidence type="ECO:0000256" key="2">
    <source>
        <dbReference type="ARBA" id="ARBA00022692"/>
    </source>
</evidence>
<keyword evidence="3" id="KW-0732">Signal</keyword>
<dbReference type="GO" id="GO:0005261">
    <property type="term" value="F:monoatomic cation channel activity"/>
    <property type="evidence" value="ECO:0007669"/>
    <property type="project" value="TreeGrafter"/>
</dbReference>
<dbReference type="EMBL" id="VORB01000004">
    <property type="protein sequence ID" value="TXC81348.1"/>
    <property type="molecule type" value="Genomic_DNA"/>
</dbReference>
<evidence type="ECO:0000313" key="9">
    <source>
        <dbReference type="EMBL" id="TXC81348.1"/>
    </source>
</evidence>
<dbReference type="InterPro" id="IPR018765">
    <property type="entry name" value="DUF2341"/>
</dbReference>
<sequence length="1150" mass="122393">MRFILATILFCFSVTVFGQLDAWKWRKQIKIENKSNSEDIEQSPVFFVLNGADLEAAGKIRSDYGDLRVSIDCDGDSLLNYWIENPTGGNNTIVWAYYPDTIRARSEITLYVFYGNSAATSAEDFDATFPTQAIYDEDGTLPDVTDVDWFEVQPGVTLTGASATIVYNITAARVKIDGTIDLTGLGEQQSVVAPANGTGTGGDGFGGGGGGYGADGAPGFDADNAGDPGAPGTAQGDRKAVSLDTAHAGGNGFVGIADPLGMGNDQQEPTFAGGNGGGAIRIRAAFISINELIVDGANGEGANQGGAGIPAGTAFGGNPPNGSGGGGAGGGALLQAALIDITGDLSADGGDGGEVPGTSEGTGGGGGGGRVKIFSDTLNISGLVSAYGGLGGLLGNGQQGTPPNNGDTGTVYIDSATIHAAPVPTEIFDTRNGVDFIDAMAPNYVECRGVNIDFTTSKNFANYQYFINNELVQSSGSNVMSVDTFSVDPTIHVIATAGVCINYSDTIVPDILTGPYSEFFPAGFNLTYNFQNLSKDATSYLWDFGDGSTSTQFEPTYKYGQPDTVTACLTAFNPGLQCQSHISCQEIIIECNPPRPGFTNSNNGLRVNFLDLSDFTTTWLWDFGDGNTSTQKSPVHEYISPGTYTVTVTYKNECGTVTFSKNITVDCNFNASFTSQKIGNTLEVKFTNTTPGAHTTNWEFGDGTQTTGGKTVSHKYIASGSYNVCMTSISQCGATVDCQLLSFSCNKPSVDFTFTTQDTNATFTSTVTGNLGDITWDFGDGTTTNILNPTHAYEEDGVYNVCLTAQNDCGRVTRCKEVAATCDDPAASFDFVTSDGYTYSFGDSSLNAVKWRWELGPDRVVSNQQHPTYTYRNDTTRSYVVCLTIFNTCGESDRVCKTINVKCLKPTVGFTYTIDDTTVTFTSSVKNQIGGVNWTFGDGGKSNHVNPVYSYSGEGEYEVCITATNKCATVSHCETVVISCNDPVARFNKSTADGFNYSFRDSSINAEQWFWDFGIAGETSTLRNPTYSYKADSTARYRACLTVFNGCGEAKTNCQFIFVTDSTTVGIDLFELGMLEVYPNPNNGRITLNNIGEITGDLQLRNVLGQIVRRRAVSGESNVELEFYDQPEGVYLVDIIAENGARGILRIVKQ</sequence>
<evidence type="ECO:0000256" key="6">
    <source>
        <dbReference type="ARBA" id="ARBA00023136"/>
    </source>
</evidence>
<dbReference type="SMART" id="SM00089">
    <property type="entry name" value="PKD"/>
    <property type="match status" value="7"/>
</dbReference>
<feature type="compositionally biased region" description="Gly residues" evidence="7">
    <location>
        <begin position="349"/>
        <end position="367"/>
    </location>
</feature>
<evidence type="ECO:0000256" key="7">
    <source>
        <dbReference type="SAM" id="MobiDB-lite"/>
    </source>
</evidence>
<comment type="subcellular location">
    <subcellularLocation>
        <location evidence="1">Membrane</location>
        <topology evidence="1">Multi-pass membrane protein</topology>
    </subcellularLocation>
</comment>
<keyword evidence="2" id="KW-0812">Transmembrane</keyword>
<evidence type="ECO:0000256" key="5">
    <source>
        <dbReference type="ARBA" id="ARBA00022989"/>
    </source>
</evidence>